<dbReference type="PROSITE" id="PS50943">
    <property type="entry name" value="HTH_CROC1"/>
    <property type="match status" value="1"/>
</dbReference>
<dbReference type="InterPro" id="IPR039418">
    <property type="entry name" value="LexA-like"/>
</dbReference>
<dbReference type="InterPro" id="IPR050077">
    <property type="entry name" value="LexA_repressor"/>
</dbReference>
<dbReference type="AlphaFoldDB" id="A0A4R1Q0N1"/>
<comment type="caution">
    <text evidence="2">The sequence shown here is derived from an EMBL/GenBank/DDBJ whole genome shotgun (WGS) entry which is preliminary data.</text>
</comment>
<dbReference type="GO" id="GO:0003677">
    <property type="term" value="F:DNA binding"/>
    <property type="evidence" value="ECO:0007669"/>
    <property type="project" value="InterPro"/>
</dbReference>
<dbReference type="PANTHER" id="PTHR33516:SF2">
    <property type="entry name" value="LEXA REPRESSOR-RELATED"/>
    <property type="match status" value="1"/>
</dbReference>
<evidence type="ECO:0000313" key="2">
    <source>
        <dbReference type="EMBL" id="TCL39108.1"/>
    </source>
</evidence>
<dbReference type="CDD" id="cd06529">
    <property type="entry name" value="S24_LexA-like"/>
    <property type="match status" value="1"/>
</dbReference>
<dbReference type="Pfam" id="PF00717">
    <property type="entry name" value="Peptidase_S24"/>
    <property type="match status" value="1"/>
</dbReference>
<dbReference type="SUPFAM" id="SSF47413">
    <property type="entry name" value="lambda repressor-like DNA-binding domains"/>
    <property type="match status" value="1"/>
</dbReference>
<dbReference type="OrthoDB" id="9802364at2"/>
<dbReference type="EMBL" id="SLUI01000002">
    <property type="protein sequence ID" value="TCL39108.1"/>
    <property type="molecule type" value="Genomic_DNA"/>
</dbReference>
<keyword evidence="3" id="KW-1185">Reference proteome</keyword>
<dbReference type="InterPro" id="IPR015927">
    <property type="entry name" value="Peptidase_S24_S26A/B/C"/>
</dbReference>
<evidence type="ECO:0000259" key="1">
    <source>
        <dbReference type="PROSITE" id="PS50943"/>
    </source>
</evidence>
<sequence>MIADIIRAERIKKGLTQEELSKIIGVTQQAVAKWEAGKAMPDTSLIPTLARLFTIPISRLFGVEEADAEMKAPANADDSPSFYSVPVLGVIPAGCPALAMESFTGYEDIPRSWLNSHPEEYFILQVVGDSMEGARIFDGDKALIHKQGCCDSGQICAVGIIDDMEDYATLKYVYHLDDQYIELVPDNPRHKRRKISKEKVRIYGVLKMTYRQHF</sequence>
<dbReference type="Proteomes" id="UP000295063">
    <property type="component" value="Unassembled WGS sequence"/>
</dbReference>
<dbReference type="Gene3D" id="2.10.109.10">
    <property type="entry name" value="Umud Fragment, subunit A"/>
    <property type="match status" value="1"/>
</dbReference>
<name>A0A4R1Q0N1_9FIRM</name>
<proteinExistence type="predicted"/>
<organism evidence="2 3">
    <name type="scientific">Anaerospora hongkongensis</name>
    <dbReference type="NCBI Taxonomy" id="244830"/>
    <lineage>
        <taxon>Bacteria</taxon>
        <taxon>Bacillati</taxon>
        <taxon>Bacillota</taxon>
        <taxon>Negativicutes</taxon>
        <taxon>Selenomonadales</taxon>
        <taxon>Sporomusaceae</taxon>
        <taxon>Anaerospora</taxon>
    </lineage>
</organism>
<dbReference type="InterPro" id="IPR001387">
    <property type="entry name" value="Cro/C1-type_HTH"/>
</dbReference>
<protein>
    <submittedName>
        <fullName evidence="2">SOS-response transcriptional repressor LexA</fullName>
    </submittedName>
</protein>
<accession>A0A4R1Q0N1</accession>
<dbReference type="SMART" id="SM00530">
    <property type="entry name" value="HTH_XRE"/>
    <property type="match status" value="1"/>
</dbReference>
<dbReference type="InterPro" id="IPR010982">
    <property type="entry name" value="Lambda_DNA-bd_dom_sf"/>
</dbReference>
<gene>
    <name evidence="2" type="ORF">EV210_10213</name>
</gene>
<feature type="domain" description="HTH cro/C1-type" evidence="1">
    <location>
        <begin position="6"/>
        <end position="60"/>
    </location>
</feature>
<reference evidence="2 3" key="1">
    <citation type="submission" date="2019-03" db="EMBL/GenBank/DDBJ databases">
        <title>Genomic Encyclopedia of Type Strains, Phase IV (KMG-IV): sequencing the most valuable type-strain genomes for metagenomic binning, comparative biology and taxonomic classification.</title>
        <authorList>
            <person name="Goeker M."/>
        </authorList>
    </citation>
    <scope>NUCLEOTIDE SEQUENCE [LARGE SCALE GENOMIC DNA]</scope>
    <source>
        <strain evidence="2 3">DSM 15969</strain>
    </source>
</reference>
<dbReference type="PANTHER" id="PTHR33516">
    <property type="entry name" value="LEXA REPRESSOR"/>
    <property type="match status" value="1"/>
</dbReference>
<dbReference type="RefSeq" id="WP_132075139.1">
    <property type="nucleotide sequence ID" value="NZ_SLUI01000002.1"/>
</dbReference>
<dbReference type="CDD" id="cd00093">
    <property type="entry name" value="HTH_XRE"/>
    <property type="match status" value="1"/>
</dbReference>
<dbReference type="InterPro" id="IPR036286">
    <property type="entry name" value="LexA/Signal_pep-like_sf"/>
</dbReference>
<dbReference type="Pfam" id="PF01381">
    <property type="entry name" value="HTH_3"/>
    <property type="match status" value="1"/>
</dbReference>
<evidence type="ECO:0000313" key="3">
    <source>
        <dbReference type="Proteomes" id="UP000295063"/>
    </source>
</evidence>
<dbReference type="Gene3D" id="1.10.260.40">
    <property type="entry name" value="lambda repressor-like DNA-binding domains"/>
    <property type="match status" value="1"/>
</dbReference>
<dbReference type="SUPFAM" id="SSF51306">
    <property type="entry name" value="LexA/Signal peptidase"/>
    <property type="match status" value="1"/>
</dbReference>